<protein>
    <recommendedName>
        <fullName evidence="3">Caib/baif family protein</fullName>
    </recommendedName>
</protein>
<evidence type="ECO:0008006" key="3">
    <source>
        <dbReference type="Google" id="ProtNLM"/>
    </source>
</evidence>
<sequence length="551" mass="65548">MEPEDFNFYEKIKVPPPTWCPECRQLRRYAWRNERTLYRRNCDLCGKSTVTIYSPNKPHKVYCNECWWGDGWDPASFGQDFDFSRPFFEQFHELQLKVPRMALLNKNSINSEYTNHSSDNKNVYLSFSCFYNEDVMYSTLIWTSRDVMDSNYIYEKGERLYEIIDSRTCYQCQYGILLKDCSSCFYCYDCRGCNDCFMSSNLRNKSYVFKNQQYSREEYLKKIKDYELSSFTVREGLNKEFKDLMEQGTIHRYVISERNINSLGNMIFDCRNANQTFEAYDVENSKYLICTPDGIKDSMDLYHVGDKVELAYECQGCARSSNIHFCHLSYDDVNLDYCDTCHNSQNLFGCVSVKKGEYMIFNKKYLKADYQILKEKIIEHMKKTGEYGEFFPPQISPVCYNETQGNFYEPMKKEEILAKGWHWEEKIPGTFGKETVESVSIPDKIEDVPDTFLNEVFACVDCLKNYNITKNELFFLRKEKIPLPRKCPNCRYKRRFDLRPARKLWHRTCMCDKANHSNHLDIRCPSEFETCYPPEKTKKVYCEKCYNSEVY</sequence>
<accession>A0A0G1DSQ1</accession>
<dbReference type="EMBL" id="LCFS01000005">
    <property type="protein sequence ID" value="KKT00946.1"/>
    <property type="molecule type" value="Genomic_DNA"/>
</dbReference>
<comment type="caution">
    <text evidence="1">The sequence shown here is derived from an EMBL/GenBank/DDBJ whole genome shotgun (WGS) entry which is preliminary data.</text>
</comment>
<proteinExistence type="predicted"/>
<evidence type="ECO:0000313" key="2">
    <source>
        <dbReference type="Proteomes" id="UP000034646"/>
    </source>
</evidence>
<evidence type="ECO:0000313" key="1">
    <source>
        <dbReference type="EMBL" id="KKT00946.1"/>
    </source>
</evidence>
<dbReference type="AlphaFoldDB" id="A0A0G1DSQ1"/>
<name>A0A0G1DSQ1_9BACT</name>
<reference evidence="1 2" key="1">
    <citation type="journal article" date="2015" name="Nature">
        <title>rRNA introns, odd ribosomes, and small enigmatic genomes across a large radiation of phyla.</title>
        <authorList>
            <person name="Brown C.T."/>
            <person name="Hug L.A."/>
            <person name="Thomas B.C."/>
            <person name="Sharon I."/>
            <person name="Castelle C.J."/>
            <person name="Singh A."/>
            <person name="Wilkins M.J."/>
            <person name="Williams K.H."/>
            <person name="Banfield J.F."/>
        </authorList>
    </citation>
    <scope>NUCLEOTIDE SEQUENCE [LARGE SCALE GENOMIC DNA]</scope>
</reference>
<organism evidence="1 2">
    <name type="scientific">Candidatus Nomurabacteria bacterium GW2011_GWA2_43_15</name>
    <dbReference type="NCBI Taxonomy" id="1618738"/>
    <lineage>
        <taxon>Bacteria</taxon>
        <taxon>Candidatus Nomuraibacteriota</taxon>
    </lineage>
</organism>
<dbReference type="Proteomes" id="UP000034646">
    <property type="component" value="Unassembled WGS sequence"/>
</dbReference>
<gene>
    <name evidence="1" type="ORF">UV76_C0005G0022</name>
</gene>